<proteinExistence type="inferred from homology"/>
<dbReference type="GO" id="GO:0007165">
    <property type="term" value="P:signal transduction"/>
    <property type="evidence" value="ECO:0007669"/>
    <property type="project" value="TreeGrafter"/>
</dbReference>
<name>A0A834WLQ4_9FABA</name>
<keyword evidence="2 5" id="KW-0547">Nucleotide-binding</keyword>
<dbReference type="PROSITE" id="PS00108">
    <property type="entry name" value="PROTEIN_KINASE_ST"/>
    <property type="match status" value="1"/>
</dbReference>
<sequence length="382" mass="42171">MGSSESTQNARSKEGNDSGRSGSGEELRTENRDEVTGSDIAKVALTVVAVGVIGYLSSLGSSESAKNRKTMKAPGRDYRIFRDDFEDDPAGGAFIGNGSFGSVNFVIPRNTHFLQSPTVVKSAHVFKSSTLENEYDVLDSLGFCPQIITCFGHDSTFEHGEEYYNLFLEYAAAGSLADILKTRRRGFSELEVRRYTKSIVEGLRHIHARGFVHCDVKPANILLFENGDVKIADFGLAKKAGEKQRNCELRGTPMCMAPESVNANSYESPVDIWAVGCTVVEMVTGKPAWSFKEGSNVFKLLIRIGMGDELPEIPDELCEDGRDFVRKCLVKDPSKRWTAEMLLKHPFVANEALMMSPRCHFDFPDLNSTEAKGFLVVDTFVS</sequence>
<comment type="similarity">
    <text evidence="6">Belongs to the protein kinase superfamily.</text>
</comment>
<evidence type="ECO:0000313" key="9">
    <source>
        <dbReference type="EMBL" id="KAF7827945.1"/>
    </source>
</evidence>
<feature type="compositionally biased region" description="Polar residues" evidence="7">
    <location>
        <begin position="1"/>
        <end position="10"/>
    </location>
</feature>
<gene>
    <name evidence="9" type="ORF">G2W53_019109</name>
</gene>
<evidence type="ECO:0000256" key="4">
    <source>
        <dbReference type="ARBA" id="ARBA00022840"/>
    </source>
</evidence>
<evidence type="ECO:0000313" key="10">
    <source>
        <dbReference type="Proteomes" id="UP000634136"/>
    </source>
</evidence>
<dbReference type="InterPro" id="IPR052751">
    <property type="entry name" value="Plant_MAPKKK"/>
</dbReference>
<dbReference type="SUPFAM" id="SSF56112">
    <property type="entry name" value="Protein kinase-like (PK-like)"/>
    <property type="match status" value="1"/>
</dbReference>
<keyword evidence="4 5" id="KW-0067">ATP-binding</keyword>
<dbReference type="Proteomes" id="UP000634136">
    <property type="component" value="Unassembled WGS sequence"/>
</dbReference>
<dbReference type="PROSITE" id="PS00107">
    <property type="entry name" value="PROTEIN_KINASE_ATP"/>
    <property type="match status" value="1"/>
</dbReference>
<keyword evidence="10" id="KW-1185">Reference proteome</keyword>
<evidence type="ECO:0000256" key="3">
    <source>
        <dbReference type="ARBA" id="ARBA00022777"/>
    </source>
</evidence>
<dbReference type="EMBL" id="JAAIUW010000006">
    <property type="protein sequence ID" value="KAF7827945.1"/>
    <property type="molecule type" value="Genomic_DNA"/>
</dbReference>
<dbReference type="InterPro" id="IPR017441">
    <property type="entry name" value="Protein_kinase_ATP_BS"/>
</dbReference>
<dbReference type="SMART" id="SM00220">
    <property type="entry name" value="S_TKc"/>
    <property type="match status" value="1"/>
</dbReference>
<evidence type="ECO:0000259" key="8">
    <source>
        <dbReference type="PROSITE" id="PS50011"/>
    </source>
</evidence>
<protein>
    <submittedName>
        <fullName evidence="9">Mitogen-activated protein kinase kinase kinase 17</fullName>
    </submittedName>
</protein>
<keyword evidence="3 9" id="KW-0418">Kinase</keyword>
<dbReference type="InterPro" id="IPR011009">
    <property type="entry name" value="Kinase-like_dom_sf"/>
</dbReference>
<dbReference type="InterPro" id="IPR008271">
    <property type="entry name" value="Ser/Thr_kinase_AS"/>
</dbReference>
<evidence type="ECO:0000256" key="2">
    <source>
        <dbReference type="ARBA" id="ARBA00022741"/>
    </source>
</evidence>
<accession>A0A834WLQ4</accession>
<dbReference type="PANTHER" id="PTHR48011:SF18">
    <property type="entry name" value="MITOGEN-ACTIVATED PROTEIN KINASE KINASE KINASE 19-RELATED"/>
    <property type="match status" value="1"/>
</dbReference>
<dbReference type="AlphaFoldDB" id="A0A834WLQ4"/>
<keyword evidence="6" id="KW-0723">Serine/threonine-protein kinase</keyword>
<dbReference type="GO" id="GO:0005524">
    <property type="term" value="F:ATP binding"/>
    <property type="evidence" value="ECO:0007669"/>
    <property type="project" value="UniProtKB-UniRule"/>
</dbReference>
<evidence type="ECO:0000256" key="5">
    <source>
        <dbReference type="PROSITE-ProRule" id="PRU10141"/>
    </source>
</evidence>
<evidence type="ECO:0000256" key="1">
    <source>
        <dbReference type="ARBA" id="ARBA00022679"/>
    </source>
</evidence>
<dbReference type="Gene3D" id="1.10.510.10">
    <property type="entry name" value="Transferase(Phosphotransferase) domain 1"/>
    <property type="match status" value="1"/>
</dbReference>
<dbReference type="CDD" id="cd06606">
    <property type="entry name" value="STKc_MAPKKK"/>
    <property type="match status" value="1"/>
</dbReference>
<feature type="region of interest" description="Disordered" evidence="7">
    <location>
        <begin position="1"/>
        <end position="34"/>
    </location>
</feature>
<reference evidence="9" key="1">
    <citation type="submission" date="2020-09" db="EMBL/GenBank/DDBJ databases">
        <title>Genome-Enabled Discovery of Anthraquinone Biosynthesis in Senna tora.</title>
        <authorList>
            <person name="Kang S.-H."/>
            <person name="Pandey R.P."/>
            <person name="Lee C.-M."/>
            <person name="Sim J.-S."/>
            <person name="Jeong J.-T."/>
            <person name="Choi B.-S."/>
            <person name="Jung M."/>
            <person name="Ginzburg D."/>
            <person name="Zhao K."/>
            <person name="Won S.Y."/>
            <person name="Oh T.-J."/>
            <person name="Yu Y."/>
            <person name="Kim N.-H."/>
            <person name="Lee O.R."/>
            <person name="Lee T.-H."/>
            <person name="Bashyal P."/>
            <person name="Kim T.-S."/>
            <person name="Lee W.-H."/>
            <person name="Kawkins C."/>
            <person name="Kim C.-K."/>
            <person name="Kim J.S."/>
            <person name="Ahn B.O."/>
            <person name="Rhee S.Y."/>
            <person name="Sohng J.K."/>
        </authorList>
    </citation>
    <scope>NUCLEOTIDE SEQUENCE</scope>
    <source>
        <tissue evidence="9">Leaf</tissue>
    </source>
</reference>
<dbReference type="OrthoDB" id="8693905at2759"/>
<feature type="binding site" evidence="5">
    <location>
        <position position="121"/>
    </location>
    <ligand>
        <name>ATP</name>
        <dbReference type="ChEBI" id="CHEBI:30616"/>
    </ligand>
</feature>
<organism evidence="9 10">
    <name type="scientific">Senna tora</name>
    <dbReference type="NCBI Taxonomy" id="362788"/>
    <lineage>
        <taxon>Eukaryota</taxon>
        <taxon>Viridiplantae</taxon>
        <taxon>Streptophyta</taxon>
        <taxon>Embryophyta</taxon>
        <taxon>Tracheophyta</taxon>
        <taxon>Spermatophyta</taxon>
        <taxon>Magnoliopsida</taxon>
        <taxon>eudicotyledons</taxon>
        <taxon>Gunneridae</taxon>
        <taxon>Pentapetalae</taxon>
        <taxon>rosids</taxon>
        <taxon>fabids</taxon>
        <taxon>Fabales</taxon>
        <taxon>Fabaceae</taxon>
        <taxon>Caesalpinioideae</taxon>
        <taxon>Cassia clade</taxon>
        <taxon>Senna</taxon>
    </lineage>
</organism>
<dbReference type="PANTHER" id="PTHR48011">
    <property type="entry name" value="CCR4-NOT TRANSCRIPTIONAL COMPLEX SUBUNIT CAF120-RELATED"/>
    <property type="match status" value="1"/>
</dbReference>
<dbReference type="Pfam" id="PF00069">
    <property type="entry name" value="Pkinase"/>
    <property type="match status" value="1"/>
</dbReference>
<dbReference type="GO" id="GO:0004674">
    <property type="term" value="F:protein serine/threonine kinase activity"/>
    <property type="evidence" value="ECO:0007669"/>
    <property type="project" value="UniProtKB-KW"/>
</dbReference>
<feature type="compositionally biased region" description="Basic and acidic residues" evidence="7">
    <location>
        <begin position="11"/>
        <end position="34"/>
    </location>
</feature>
<evidence type="ECO:0000256" key="7">
    <source>
        <dbReference type="SAM" id="MobiDB-lite"/>
    </source>
</evidence>
<dbReference type="PROSITE" id="PS50011">
    <property type="entry name" value="PROTEIN_KINASE_DOM"/>
    <property type="match status" value="1"/>
</dbReference>
<comment type="caution">
    <text evidence="9">The sequence shown here is derived from an EMBL/GenBank/DDBJ whole genome shotgun (WGS) entry which is preliminary data.</text>
</comment>
<feature type="domain" description="Protein kinase" evidence="8">
    <location>
        <begin position="89"/>
        <end position="348"/>
    </location>
</feature>
<keyword evidence="1" id="KW-0808">Transferase</keyword>
<evidence type="ECO:0000256" key="6">
    <source>
        <dbReference type="RuleBase" id="RU000304"/>
    </source>
</evidence>
<dbReference type="InterPro" id="IPR000719">
    <property type="entry name" value="Prot_kinase_dom"/>
</dbReference>